<evidence type="ECO:0000256" key="1">
    <source>
        <dbReference type="SAM" id="MobiDB-lite"/>
    </source>
</evidence>
<dbReference type="Proteomes" id="UP000072874">
    <property type="component" value="Chromosome 8"/>
</dbReference>
<dbReference type="VEuPathDB" id="PlasmoDB:Py17XNL_000801742"/>
<reference evidence="3" key="4">
    <citation type="submission" date="2019-05" db="EMBL/GenBank/DDBJ databases">
        <authorList>
            <consortium name="Pathogen Informatics"/>
        </authorList>
    </citation>
    <scope>NUCLEOTIDE SEQUENCE</scope>
    <source>
        <strain evidence="3">17X</strain>
    </source>
</reference>
<evidence type="ECO:0000313" key="2">
    <source>
        <dbReference type="EMBL" id="CDU17540.1"/>
    </source>
</evidence>
<feature type="compositionally biased region" description="Basic residues" evidence="1">
    <location>
        <begin position="61"/>
        <end position="71"/>
    </location>
</feature>
<dbReference type="OMA" id="NEPKICE"/>
<name>A0A078K6M6_PLAYE</name>
<dbReference type="EMBL" id="LM993662">
    <property type="protein sequence ID" value="VTZ77358.1"/>
    <property type="molecule type" value="Genomic_DNA"/>
</dbReference>
<feature type="compositionally biased region" description="Basic and acidic residues" evidence="1">
    <location>
        <begin position="33"/>
        <end position="43"/>
    </location>
</feature>
<dbReference type="RefSeq" id="XP_022811953.1">
    <property type="nucleotide sequence ID" value="XM_022955711.1"/>
</dbReference>
<dbReference type="GeneID" id="34859775"/>
<evidence type="ECO:0000313" key="5">
    <source>
        <dbReference type="Proteomes" id="UP000072904"/>
    </source>
</evidence>
<gene>
    <name evidence="3" type="ORF">PY17X_0818100</name>
    <name evidence="2" type="ORF">PYYM_0817800</name>
</gene>
<organism evidence="2 5">
    <name type="scientific">Plasmodium yoelii</name>
    <dbReference type="NCBI Taxonomy" id="5861"/>
    <lineage>
        <taxon>Eukaryota</taxon>
        <taxon>Sar</taxon>
        <taxon>Alveolata</taxon>
        <taxon>Apicomplexa</taxon>
        <taxon>Aconoidasida</taxon>
        <taxon>Haemosporida</taxon>
        <taxon>Plasmodiidae</taxon>
        <taxon>Plasmodium</taxon>
        <taxon>Plasmodium (Vinckeia)</taxon>
    </lineage>
</organism>
<dbReference type="VEuPathDB" id="PlasmoDB:PYYM_0817800"/>
<reference evidence="3" key="2">
    <citation type="submission" date="2014-05" db="EMBL/GenBank/DDBJ databases">
        <authorList>
            <person name="Aslett M.A."/>
            <person name="De Silva N."/>
        </authorList>
    </citation>
    <scope>NUCLEOTIDE SEQUENCE</scope>
    <source>
        <strain evidence="3">17X</strain>
    </source>
</reference>
<protein>
    <submittedName>
        <fullName evidence="2">Uncharacterized protein</fullName>
    </submittedName>
</protein>
<reference evidence="4 5" key="1">
    <citation type="journal article" date="2014" name="BMC Biol.">
        <title>A comprehensive evaluation of rodent malaria parasite genomes and gene expression.</title>
        <authorList>
            <person name="Otto T.D."/>
            <person name="Bohme U."/>
            <person name="Jackson A.P."/>
            <person name="Hunt M."/>
            <person name="Franke-Fayard B."/>
            <person name="Hoeijmakers W.A."/>
            <person name="Religa A.A."/>
            <person name="Robertson L."/>
            <person name="Sanders M."/>
            <person name="Ogun S.A."/>
            <person name="Cunningham D."/>
            <person name="Erhart A."/>
            <person name="Billker O."/>
            <person name="Khan S.M."/>
            <person name="Stunnenberg H.G."/>
            <person name="Langhorne J."/>
            <person name="Holder A.A."/>
            <person name="Waters A.P."/>
            <person name="Newbold C.I."/>
            <person name="Pain A."/>
            <person name="Berriman M."/>
            <person name="Janse C.J."/>
        </authorList>
    </citation>
    <scope>NUCLEOTIDE SEQUENCE [LARGE SCALE GENOMIC DNA]</scope>
    <source>
        <strain evidence="3 4">17X</strain>
        <strain evidence="2 5">YM</strain>
    </source>
</reference>
<reference evidence="2" key="3">
    <citation type="submission" date="2014-05" db="EMBL/GenBank/DDBJ databases">
        <authorList>
            <person name="Aslett A.Martin."/>
            <person name="De Silva Nishadi"/>
        </authorList>
    </citation>
    <scope>NUCLEOTIDE SEQUENCE</scope>
    <source>
        <strain evidence="2">YM</strain>
    </source>
</reference>
<accession>A0A078K6M6</accession>
<proteinExistence type="predicted"/>
<feature type="region of interest" description="Disordered" evidence="1">
    <location>
        <begin position="1"/>
        <end position="71"/>
    </location>
</feature>
<sequence length="71" mass="7812">MGCKQSKAKESVTARQSNIAQKNEGEETNDAPYKLKPEKKTPLDVKPPPVKAVPKIAPKYAQRKGSSKKFS</sequence>
<evidence type="ECO:0000313" key="4">
    <source>
        <dbReference type="Proteomes" id="UP000072874"/>
    </source>
</evidence>
<dbReference type="KEGG" id="pyo:PY17X_0818100"/>
<dbReference type="Proteomes" id="UP000072904">
    <property type="component" value="Chromosome 8"/>
</dbReference>
<dbReference type="VEuPathDB" id="PlasmoDB:PY17X_0818100"/>
<dbReference type="AlphaFoldDB" id="A0A078K6M6"/>
<dbReference type="OrthoDB" id="372707at2759"/>
<evidence type="ECO:0000313" key="3">
    <source>
        <dbReference type="EMBL" id="VTZ77358.1"/>
    </source>
</evidence>
<dbReference type="EMBL" id="LK934636">
    <property type="protein sequence ID" value="CDU17540.1"/>
    <property type="molecule type" value="Genomic_DNA"/>
</dbReference>